<evidence type="ECO:0000256" key="1">
    <source>
        <dbReference type="SAM" id="MobiDB-lite"/>
    </source>
</evidence>
<sequence length="146" mass="17183">MIVVCNICKVKICAPINTLSVLCPCCLTITDIPEQFLPPVSFIDIDGNDLRNKKNMYVSLPVPLKRKSEKDKEEEEALKKKRKRKSERWRSDDASWKIRSEKSYYGCMTKTCKIKITIIILPVMRCLLKYRRRRKLQEEEVCQRKG</sequence>
<evidence type="ECO:0000313" key="2">
    <source>
        <dbReference type="EMBL" id="CAD2219296.1"/>
    </source>
</evidence>
<evidence type="ECO:0000313" key="3">
    <source>
        <dbReference type="Proteomes" id="UP000515908"/>
    </source>
</evidence>
<organism evidence="2 3">
    <name type="scientific">Angomonas deanei</name>
    <dbReference type="NCBI Taxonomy" id="59799"/>
    <lineage>
        <taxon>Eukaryota</taxon>
        <taxon>Discoba</taxon>
        <taxon>Euglenozoa</taxon>
        <taxon>Kinetoplastea</taxon>
        <taxon>Metakinetoplastina</taxon>
        <taxon>Trypanosomatida</taxon>
        <taxon>Trypanosomatidae</taxon>
        <taxon>Strigomonadinae</taxon>
        <taxon>Angomonas</taxon>
    </lineage>
</organism>
<reference evidence="2 3" key="1">
    <citation type="submission" date="2020-08" db="EMBL/GenBank/DDBJ databases">
        <authorList>
            <person name="Newling K."/>
            <person name="Davey J."/>
            <person name="Forrester S."/>
        </authorList>
    </citation>
    <scope>NUCLEOTIDE SEQUENCE [LARGE SCALE GENOMIC DNA]</scope>
    <source>
        <strain evidence="3">Crithidia deanei Carvalho (ATCC PRA-265)</strain>
    </source>
</reference>
<dbReference type="OrthoDB" id="509329at2759"/>
<gene>
    <name evidence="2" type="ORF">ADEAN_000680100</name>
</gene>
<proteinExistence type="predicted"/>
<accession>A0A7G2CHS0</accession>
<dbReference type="EMBL" id="LR877157">
    <property type="protein sequence ID" value="CAD2219296.1"/>
    <property type="molecule type" value="Genomic_DNA"/>
</dbReference>
<dbReference type="AlphaFoldDB" id="A0A7G2CHS0"/>
<dbReference type="VEuPathDB" id="TriTrypDB:ADEAN_000680100"/>
<feature type="region of interest" description="Disordered" evidence="1">
    <location>
        <begin position="67"/>
        <end position="90"/>
    </location>
</feature>
<protein>
    <submittedName>
        <fullName evidence="2">Uncharacterized protein</fullName>
    </submittedName>
</protein>
<dbReference type="Proteomes" id="UP000515908">
    <property type="component" value="Chromosome 13"/>
</dbReference>
<keyword evidence="3" id="KW-1185">Reference proteome</keyword>
<name>A0A7G2CHS0_9TRYP</name>